<dbReference type="EMBL" id="CP130318">
    <property type="protein sequence ID" value="WNQ12011.1"/>
    <property type="molecule type" value="Genomic_DNA"/>
</dbReference>
<evidence type="ECO:0000313" key="2">
    <source>
        <dbReference type="Proteomes" id="UP001305702"/>
    </source>
</evidence>
<reference evidence="1 2" key="1">
    <citation type="submission" date="2022-02" db="EMBL/GenBank/DDBJ databases">
        <title>Paenibacillus sp. MBLB1776 Whole Genome Shotgun Sequencing.</title>
        <authorList>
            <person name="Hwang C.Y."/>
            <person name="Cho E.-S."/>
            <person name="Seo M.-J."/>
        </authorList>
    </citation>
    <scope>NUCLEOTIDE SEQUENCE [LARGE SCALE GENOMIC DNA]</scope>
    <source>
        <strain evidence="1 2">MBLB1776</strain>
    </source>
</reference>
<organism evidence="1 2">
    <name type="scientific">Paenibacillus aurantius</name>
    <dbReference type="NCBI Taxonomy" id="2918900"/>
    <lineage>
        <taxon>Bacteria</taxon>
        <taxon>Bacillati</taxon>
        <taxon>Bacillota</taxon>
        <taxon>Bacilli</taxon>
        <taxon>Bacillales</taxon>
        <taxon>Paenibacillaceae</taxon>
        <taxon>Paenibacillus</taxon>
    </lineage>
</organism>
<accession>A0AA96RFZ6</accession>
<dbReference type="SUPFAM" id="SSF50969">
    <property type="entry name" value="YVTN repeat-like/Quinoprotein amine dehydrogenase"/>
    <property type="match status" value="1"/>
</dbReference>
<dbReference type="Pfam" id="PF20138">
    <property type="entry name" value="DUF6528"/>
    <property type="match status" value="1"/>
</dbReference>
<proteinExistence type="predicted"/>
<protein>
    <submittedName>
        <fullName evidence="1">DUF6528 family protein</fullName>
    </submittedName>
</protein>
<keyword evidence="2" id="KW-1185">Reference proteome</keyword>
<dbReference type="RefSeq" id="WP_315605788.1">
    <property type="nucleotide sequence ID" value="NZ_CP130318.1"/>
</dbReference>
<gene>
    <name evidence="1" type="ORF">MJA45_02825</name>
</gene>
<dbReference type="Proteomes" id="UP001305702">
    <property type="component" value="Chromosome"/>
</dbReference>
<evidence type="ECO:0000313" key="1">
    <source>
        <dbReference type="EMBL" id="WNQ12011.1"/>
    </source>
</evidence>
<name>A0AA96RFZ6_9BACL</name>
<dbReference type="InterPro" id="IPR045383">
    <property type="entry name" value="DUF6528"/>
</dbReference>
<dbReference type="AlphaFoldDB" id="A0AA96RFZ6"/>
<dbReference type="PROSITE" id="PS51257">
    <property type="entry name" value="PROKAR_LIPOPROTEIN"/>
    <property type="match status" value="1"/>
</dbReference>
<dbReference type="KEGG" id="paun:MJA45_02825"/>
<dbReference type="InterPro" id="IPR011044">
    <property type="entry name" value="Quino_amine_DH_bsu"/>
</dbReference>
<sequence>MKGEILVYRKWNKWSIPMVTAILLGASGCGGPIATGKSGMKEYAIAVTDQGSDQIKVFDPKKADWNAKNALQWSWAPTAANGFDGLLSAWGLPTDAKVRKNDKWGGEWMVVTDSKGLAAVIPYPKSDRMKWALDVGGNPHSAELLPNGNIAVAASTGGWVRVYASSQGPAAKQYTEYGLSSAHAVLWDPGMEGLWTAGKDYLVALQVEGTDAEPVIKEKLKIELPTKNAHAVEPVYGDPDKLWVVTGSKVYQYSKSNREFKLDYNGNERINRVGVKSISSQGSGTVVETVTDTAKKPPGSCKANNWCTDTVDLFLPDSSHTMTGAELYKARILNPNYQ</sequence>